<dbReference type="EMBL" id="AZHB01000032">
    <property type="protein sequence ID" value="OAA53883.1"/>
    <property type="molecule type" value="Genomic_DNA"/>
</dbReference>
<dbReference type="FunFam" id="1.10.472.80:FF:000038">
    <property type="entry name" value="TBC1 domain family member 5"/>
    <property type="match status" value="1"/>
</dbReference>
<dbReference type="InterPro" id="IPR035969">
    <property type="entry name" value="Rab-GAP_TBC_sf"/>
</dbReference>
<dbReference type="GO" id="GO:0005096">
    <property type="term" value="F:GTPase activator activity"/>
    <property type="evidence" value="ECO:0007669"/>
    <property type="project" value="UniProtKB-KW"/>
</dbReference>
<accession>A0A167M3Q2</accession>
<evidence type="ECO:0000313" key="4">
    <source>
        <dbReference type="EMBL" id="OAA53883.1"/>
    </source>
</evidence>
<feature type="region of interest" description="Disordered" evidence="2">
    <location>
        <begin position="534"/>
        <end position="787"/>
    </location>
</feature>
<gene>
    <name evidence="4" type="ORF">ISF_08585</name>
</gene>
<dbReference type="Gene3D" id="1.10.8.270">
    <property type="entry name" value="putative rabgap domain of human tbc1 domain family member 14 like domains"/>
    <property type="match status" value="1"/>
</dbReference>
<dbReference type="PROSITE" id="PS50086">
    <property type="entry name" value="TBC_RABGAP"/>
    <property type="match status" value="1"/>
</dbReference>
<feature type="compositionally biased region" description="Polar residues" evidence="2">
    <location>
        <begin position="637"/>
        <end position="665"/>
    </location>
</feature>
<dbReference type="PANTHER" id="PTHR22957">
    <property type="entry name" value="TBC1 DOMAIN FAMILY MEMBER GTPASE-ACTIVATING PROTEIN"/>
    <property type="match status" value="1"/>
</dbReference>
<protein>
    <submittedName>
        <fullName evidence="4">TBC domain-containing protein</fullName>
    </submittedName>
</protein>
<evidence type="ECO:0000256" key="2">
    <source>
        <dbReference type="SAM" id="MobiDB-lite"/>
    </source>
</evidence>
<feature type="domain" description="Rab-GAP TBC" evidence="3">
    <location>
        <begin position="36"/>
        <end position="300"/>
    </location>
</feature>
<evidence type="ECO:0000256" key="1">
    <source>
        <dbReference type="ARBA" id="ARBA00022468"/>
    </source>
</evidence>
<reference evidence="4 5" key="1">
    <citation type="journal article" date="2016" name="Genome Biol. Evol.">
        <title>Divergent and convergent evolution of fungal pathogenicity.</title>
        <authorList>
            <person name="Shang Y."/>
            <person name="Xiao G."/>
            <person name="Zheng P."/>
            <person name="Cen K."/>
            <person name="Zhan S."/>
            <person name="Wang C."/>
        </authorList>
    </citation>
    <scope>NUCLEOTIDE SEQUENCE [LARGE SCALE GENOMIC DNA]</scope>
    <source>
        <strain evidence="4 5">ARSEF 2679</strain>
    </source>
</reference>
<feature type="compositionally biased region" description="Polar residues" evidence="2">
    <location>
        <begin position="706"/>
        <end position="716"/>
    </location>
</feature>
<feature type="compositionally biased region" description="Polar residues" evidence="2">
    <location>
        <begin position="596"/>
        <end position="615"/>
    </location>
</feature>
<dbReference type="GeneID" id="30024877"/>
<dbReference type="STRING" id="1081104.A0A167M3Q2"/>
<dbReference type="AlphaFoldDB" id="A0A167M3Q2"/>
<dbReference type="PANTHER" id="PTHR22957:SF337">
    <property type="entry name" value="TBC1 DOMAIN FAMILY MEMBER 5"/>
    <property type="match status" value="1"/>
</dbReference>
<dbReference type="FunFam" id="1.10.8.270:FF:000031">
    <property type="entry name" value="TBC1 domain family member 5"/>
    <property type="match status" value="1"/>
</dbReference>
<dbReference type="RefSeq" id="XP_018700652.1">
    <property type="nucleotide sequence ID" value="XM_018852188.1"/>
</dbReference>
<keyword evidence="1" id="KW-0343">GTPase activation</keyword>
<keyword evidence="5" id="KW-1185">Reference proteome</keyword>
<dbReference type="Gene3D" id="1.10.472.80">
    <property type="entry name" value="Ypt/Rab-GAP domain of gyp1p, domain 3"/>
    <property type="match status" value="1"/>
</dbReference>
<evidence type="ECO:0000259" key="3">
    <source>
        <dbReference type="PROSITE" id="PS50086"/>
    </source>
</evidence>
<feature type="compositionally biased region" description="Basic and acidic residues" evidence="2">
    <location>
        <begin position="543"/>
        <end position="553"/>
    </location>
</feature>
<dbReference type="Proteomes" id="UP000076744">
    <property type="component" value="Unassembled WGS sequence"/>
</dbReference>
<comment type="caution">
    <text evidence="4">The sequence shown here is derived from an EMBL/GenBank/DDBJ whole genome shotgun (WGS) entry which is preliminary data.</text>
</comment>
<dbReference type="Pfam" id="PF00566">
    <property type="entry name" value="RabGAP-TBC"/>
    <property type="match status" value="1"/>
</dbReference>
<name>A0A167M3Q2_CORFA</name>
<dbReference type="SUPFAM" id="SSF47923">
    <property type="entry name" value="Ypt/Rab-GAP domain of gyp1p"/>
    <property type="match status" value="2"/>
</dbReference>
<dbReference type="OrthoDB" id="27140at2759"/>
<organism evidence="4 5">
    <name type="scientific">Cordyceps fumosorosea (strain ARSEF 2679)</name>
    <name type="common">Isaria fumosorosea</name>
    <dbReference type="NCBI Taxonomy" id="1081104"/>
    <lineage>
        <taxon>Eukaryota</taxon>
        <taxon>Fungi</taxon>
        <taxon>Dikarya</taxon>
        <taxon>Ascomycota</taxon>
        <taxon>Pezizomycotina</taxon>
        <taxon>Sordariomycetes</taxon>
        <taxon>Hypocreomycetidae</taxon>
        <taxon>Hypocreales</taxon>
        <taxon>Cordycipitaceae</taxon>
        <taxon>Cordyceps</taxon>
    </lineage>
</organism>
<sequence length="787" mass="86600">MRSMEETQVRWEATIKHCTSVSDLQRAVKNNGPSSPCLSGCRSVCWKTFLLFQETGTDSWIQTLRHVRETYAERRDHFLKFIRHPEALAEISSDPLNDDPDSPWNTLRQDELIRAEIEQDVKRLPDEANYHEPRVQLLIIDVLFIYCKLNPGRGGYRQGMHELLAPIFHVLEQDAVNRATLVENDLLDVAMLETLDAAYIEHDAYAVFSKLMERAQFFYEVKDAVPGMPSLQETSSAIVDRSKHIHQVLLNKIDPDLAAHLTNIEILPQIFLIRWIRLLFSREFPFNQFLILWDTLFAVDPSLDLIDFVSCAMLLRIRWQLLEADYSVCLQLLLKYPAPDPQHGPHTFVDDAVYLRSHPDFPGGSHIIAKYTDRSPATPGASATSPTTAAARRGLESIRQRALRTSGAQLPGGGVGVEQLIQGAAKSARAAFEKGEKLGINQAVREAMGELRRNMQNLNDARVAPRPPHGDDATVALAAFDRRSKQLAGFLNETVADLKALSASNLDDKVKSLQMLEVAAAKVQFVQIYLEDPTMDVPPFRGDASRESEDTVLERTNNTSEGQDLKTQDTEKQDAKQQDAEEKHVKKQNVKKQESAVEQSPGTPPQTTGEVSRTTAADERPAVPEKSGPAETKKPTRATQLADSAATEASKTPTTSSQPETTASPKETPATDCPEPTGSAPSEQTETPGKPSAATPARPPLPAVPTRSTIAQSSFSWMLEPDESTPSAAAAAAGSKSPQMGSKKRSSNLSRERNAFLFGDGDGDAGGDPLATNNIFGLESMSKVKGK</sequence>
<evidence type="ECO:0000313" key="5">
    <source>
        <dbReference type="Proteomes" id="UP000076744"/>
    </source>
</evidence>
<proteinExistence type="predicted"/>
<dbReference type="InterPro" id="IPR000195">
    <property type="entry name" value="Rab-GAP-TBC_dom"/>
</dbReference>
<feature type="compositionally biased region" description="Basic and acidic residues" evidence="2">
    <location>
        <begin position="563"/>
        <end position="584"/>
    </location>
</feature>
<dbReference type="SMART" id="SM00164">
    <property type="entry name" value="TBC"/>
    <property type="match status" value="1"/>
</dbReference>